<comment type="similarity">
    <text evidence="1 7">Belongs to the thiolase-like superfamily. Thiolase family.</text>
</comment>
<dbReference type="PROSITE" id="PS00737">
    <property type="entry name" value="THIOLASE_2"/>
    <property type="match status" value="1"/>
</dbReference>
<dbReference type="CDD" id="cd00751">
    <property type="entry name" value="thiolase"/>
    <property type="match status" value="1"/>
</dbReference>
<dbReference type="Proteomes" id="UP000019270">
    <property type="component" value="Unassembled WGS sequence"/>
</dbReference>
<proteinExistence type="inferred from homology"/>
<dbReference type="Pfam" id="PF00108">
    <property type="entry name" value="Thiolase_N"/>
    <property type="match status" value="1"/>
</dbReference>
<dbReference type="PROSITE" id="PS00099">
    <property type="entry name" value="THIOLASE_3"/>
    <property type="match status" value="1"/>
</dbReference>
<name>W7KXB0_CYTFI</name>
<dbReference type="GO" id="GO:0003985">
    <property type="term" value="F:acetyl-CoA C-acetyltransferase activity"/>
    <property type="evidence" value="ECO:0007669"/>
    <property type="project" value="UniProtKB-EC"/>
</dbReference>
<keyword evidence="4 7" id="KW-0012">Acyltransferase</keyword>
<gene>
    <name evidence="10" type="ORF">PBF_12247</name>
</gene>
<dbReference type="InterPro" id="IPR020613">
    <property type="entry name" value="Thiolase_CS"/>
</dbReference>
<dbReference type="FunFam" id="3.40.47.10:FF:000010">
    <property type="entry name" value="Acetyl-CoA acetyltransferase (Thiolase)"/>
    <property type="match status" value="1"/>
</dbReference>
<feature type="active site" description="Proton acceptor" evidence="6">
    <location>
        <position position="381"/>
    </location>
</feature>
<feature type="domain" description="Thiolase C-terminal" evidence="9">
    <location>
        <begin position="272"/>
        <end position="393"/>
    </location>
</feature>
<evidence type="ECO:0000259" key="9">
    <source>
        <dbReference type="Pfam" id="PF02803"/>
    </source>
</evidence>
<dbReference type="PROSITE" id="PS00098">
    <property type="entry name" value="THIOLASE_1"/>
    <property type="match status" value="1"/>
</dbReference>
<dbReference type="EMBL" id="APVL01000008">
    <property type="protein sequence ID" value="EWG10753.1"/>
    <property type="molecule type" value="Genomic_DNA"/>
</dbReference>
<evidence type="ECO:0000256" key="2">
    <source>
        <dbReference type="ARBA" id="ARBA00012705"/>
    </source>
</evidence>
<feature type="active site" description="Acyl-thioester intermediate" evidence="6">
    <location>
        <position position="90"/>
    </location>
</feature>
<evidence type="ECO:0000256" key="6">
    <source>
        <dbReference type="PIRSR" id="PIRSR000429-1"/>
    </source>
</evidence>
<dbReference type="Gene3D" id="3.40.47.10">
    <property type="match status" value="2"/>
</dbReference>
<dbReference type="Pfam" id="PF02803">
    <property type="entry name" value="Thiolase_C"/>
    <property type="match status" value="1"/>
</dbReference>
<dbReference type="SUPFAM" id="SSF53901">
    <property type="entry name" value="Thiolase-like"/>
    <property type="match status" value="2"/>
</dbReference>
<dbReference type="NCBIfam" id="TIGR01930">
    <property type="entry name" value="AcCoA-C-Actrans"/>
    <property type="match status" value="1"/>
</dbReference>
<dbReference type="InterPro" id="IPR002155">
    <property type="entry name" value="Thiolase"/>
</dbReference>
<keyword evidence="3 7" id="KW-0808">Transferase</keyword>
<dbReference type="InterPro" id="IPR016039">
    <property type="entry name" value="Thiolase-like"/>
</dbReference>
<evidence type="ECO:0000256" key="4">
    <source>
        <dbReference type="ARBA" id="ARBA00023315"/>
    </source>
</evidence>
<accession>W7KXB0</accession>
<evidence type="ECO:0000256" key="7">
    <source>
        <dbReference type="RuleBase" id="RU003557"/>
    </source>
</evidence>
<feature type="active site" description="Proton acceptor" evidence="6">
    <location>
        <position position="351"/>
    </location>
</feature>
<dbReference type="PANTHER" id="PTHR18919:SF107">
    <property type="entry name" value="ACETYL-COA ACETYLTRANSFERASE, CYTOSOLIC"/>
    <property type="match status" value="1"/>
</dbReference>
<comment type="caution">
    <text evidence="10">The sequence shown here is derived from an EMBL/GenBank/DDBJ whole genome shotgun (WGS) entry which is preliminary data.</text>
</comment>
<reference evidence="10 11" key="2">
    <citation type="journal article" date="2016" name="Sci. Rep.">
        <title>A novel serine protease, Sep1, from Bacillus firmus DS-1 has nematicidal activity and degrades multiple intestinal-associated nematode proteins.</title>
        <authorList>
            <person name="Geng C."/>
            <person name="Nie X."/>
            <person name="Tang Z."/>
            <person name="Zhang Y."/>
            <person name="Lin J."/>
            <person name="Sun M."/>
            <person name="Peng D."/>
        </authorList>
    </citation>
    <scope>NUCLEOTIDE SEQUENCE [LARGE SCALE GENOMIC DNA]</scope>
    <source>
        <strain evidence="10 11">DS1</strain>
    </source>
</reference>
<dbReference type="AlphaFoldDB" id="W7KXB0"/>
<dbReference type="OrthoDB" id="9764892at2"/>
<dbReference type="InterPro" id="IPR020610">
    <property type="entry name" value="Thiolase_AS"/>
</dbReference>
<evidence type="ECO:0000313" key="11">
    <source>
        <dbReference type="Proteomes" id="UP000019270"/>
    </source>
</evidence>
<dbReference type="eggNOG" id="COG0183">
    <property type="taxonomic scope" value="Bacteria"/>
</dbReference>
<dbReference type="PANTHER" id="PTHR18919">
    <property type="entry name" value="ACETYL-COA C-ACYLTRANSFERASE"/>
    <property type="match status" value="1"/>
</dbReference>
<dbReference type="RefSeq" id="WP_035330056.1">
    <property type="nucleotide sequence ID" value="NZ_APVL01000008.1"/>
</dbReference>
<evidence type="ECO:0000256" key="5">
    <source>
        <dbReference type="ARBA" id="ARBA00030755"/>
    </source>
</evidence>
<protein>
    <recommendedName>
        <fullName evidence="2">acetyl-CoA C-acetyltransferase</fullName>
        <ecNumber evidence="2">2.3.1.9</ecNumber>
    </recommendedName>
    <alternativeName>
        <fullName evidence="5">Acetoacetyl-CoA thiolase</fullName>
    </alternativeName>
</protein>
<dbReference type="InterPro" id="IPR020615">
    <property type="entry name" value="Thiolase_acyl_enz_int_AS"/>
</dbReference>
<dbReference type="InterPro" id="IPR020617">
    <property type="entry name" value="Thiolase_C"/>
</dbReference>
<feature type="domain" description="Thiolase N-terminal" evidence="8">
    <location>
        <begin position="6"/>
        <end position="264"/>
    </location>
</feature>
<dbReference type="EC" id="2.3.1.9" evidence="2"/>
<evidence type="ECO:0000256" key="1">
    <source>
        <dbReference type="ARBA" id="ARBA00010982"/>
    </source>
</evidence>
<dbReference type="PIRSF" id="PIRSF000429">
    <property type="entry name" value="Ac-CoA_Ac_transf"/>
    <property type="match status" value="1"/>
</dbReference>
<evidence type="ECO:0000313" key="10">
    <source>
        <dbReference type="EMBL" id="EWG10753.1"/>
    </source>
</evidence>
<evidence type="ECO:0000256" key="3">
    <source>
        <dbReference type="ARBA" id="ARBA00022679"/>
    </source>
</evidence>
<reference evidence="11" key="1">
    <citation type="submission" date="2013-03" db="EMBL/GenBank/DDBJ databases">
        <title>Draft genome sequence of Bacillus firmus DS1.</title>
        <authorList>
            <person name="Peng D."/>
            <person name="Zhu L."/>
            <person name="Sun M."/>
        </authorList>
    </citation>
    <scope>NUCLEOTIDE SEQUENCE [LARGE SCALE GENOMIC DNA]</scope>
    <source>
        <strain evidence="11">DS1</strain>
    </source>
</reference>
<sequence length="395" mass="41113">MAQTEVVIVSAVRTAIGSFNGSLKDVSAPELGAIAIKGALEKAGVTPDQIDEVILGNVLQAGLGQNTARQAALKAGLPESVSAMTINKVCGSGLKAVHLAAQAILAGDAEAVIAGGMENMSQAPYILKNARNGFKMGDQKLIDSMISDGLWCAFNDYHMGVTAENLCSKYELSREEQDKFAADSQEKAAKAIEEGKFKDEIVPVEIPQRKGDPIVFDTDEYPKKGTTAEKLAGLRPAFRKDGSVTAGNASGINDGAAVVLVMSRKRADELGLKPLVTIKGNASAGVDPSIMGIGPVAAVKKALEKATVSMGELELIEANEAFAAQSLAVDRELRFNKEILNVNGGAIALGHPIGASGARILVTLIHEMQKRQAKKGLATLCIGGGQGVATVVELA</sequence>
<organism evidence="10 11">
    <name type="scientific">Cytobacillus firmus DS1</name>
    <dbReference type="NCBI Taxonomy" id="1307436"/>
    <lineage>
        <taxon>Bacteria</taxon>
        <taxon>Bacillati</taxon>
        <taxon>Bacillota</taxon>
        <taxon>Bacilli</taxon>
        <taxon>Bacillales</taxon>
        <taxon>Bacillaceae</taxon>
        <taxon>Cytobacillus</taxon>
    </lineage>
</organism>
<evidence type="ECO:0000259" key="8">
    <source>
        <dbReference type="Pfam" id="PF00108"/>
    </source>
</evidence>
<dbReference type="InterPro" id="IPR020616">
    <property type="entry name" value="Thiolase_N"/>
</dbReference>
<dbReference type="PATRIC" id="fig|1307436.3.peg.2624"/>